<evidence type="ECO:0000256" key="1">
    <source>
        <dbReference type="ARBA" id="ARBA00022737"/>
    </source>
</evidence>
<dbReference type="Proteomes" id="UP000655225">
    <property type="component" value="Unassembled WGS sequence"/>
</dbReference>
<dbReference type="InterPro" id="IPR002885">
    <property type="entry name" value="PPR_rpt"/>
</dbReference>
<dbReference type="GO" id="GO:0003723">
    <property type="term" value="F:RNA binding"/>
    <property type="evidence" value="ECO:0007669"/>
    <property type="project" value="InterPro"/>
</dbReference>
<dbReference type="EMBL" id="JABCRI010000006">
    <property type="protein sequence ID" value="KAF8405127.1"/>
    <property type="molecule type" value="Genomic_DNA"/>
</dbReference>
<dbReference type="InterPro" id="IPR046848">
    <property type="entry name" value="E_motif"/>
</dbReference>
<sequence length="537" mass="59698">MTVQTFLPSTTALSSAPPPLPALSLLHRCTTTREIQQLHARTIKTNLPLLAARLLESCCSSFHFPSLNSADVDYVLSVFDRSAEGSSAFLYNTLIRAHTQIDRPEEAFLLFYSMLHDPTPILPDKFTFPSVLKSCAQLLAIEEGEQIHCFLLKTPFASDLFVENSLIHMYARCGKIESACKVFEEMSDRNVVSWNSMIDGFVKLGDIDSARKLFDEMPHRNIVSWNSMISGYSRESVPQEALDLFIELQCSGLKPDESTMVSTISAISDLGLLSLGKRVHGYLSRHEFSLNGVLGAALIDMYSKCGSIYNALQVFADIPNKNVGHWTSMIVGFAVHGFAETCLQLFSHMQSSGVKPNYITFIGVLSACSHGGLVEEGLKNFNLMRKIYNIEPRIQHYGCLVDLISRSGLLNEAKMIIENMQMEPGAVIWGTLLSACRNHGNIKIGEIAAQRLNELAPDYGGGYVLLSSLYAGSGRWEDFSRMRRVMGERGLEKLPGLSWVEVDGEVHEFVAGDKFHPLSLDIYRLLDGMEYELRLAG</sequence>
<feature type="repeat" description="PPR" evidence="2">
    <location>
        <begin position="159"/>
        <end position="189"/>
    </location>
</feature>
<accession>A0A834ZMN9</accession>
<feature type="repeat" description="PPR" evidence="2">
    <location>
        <begin position="225"/>
        <end position="255"/>
    </location>
</feature>
<dbReference type="FunFam" id="1.25.40.10:FF:000348">
    <property type="entry name" value="Pentatricopeptide repeat-containing protein chloroplastic"/>
    <property type="match status" value="1"/>
</dbReference>
<dbReference type="PANTHER" id="PTHR47926:SF436">
    <property type="entry name" value="PENTATRICOPEPTIDE REPEAT-CONTAINING PROTEIN ELI1, CHLOROPLASTIC-LIKE ISOFORM X2"/>
    <property type="match status" value="1"/>
</dbReference>
<dbReference type="OMA" id="GHWTSMI"/>
<dbReference type="Pfam" id="PF12854">
    <property type="entry name" value="PPR_1"/>
    <property type="match status" value="1"/>
</dbReference>
<dbReference type="Gene3D" id="1.25.40.10">
    <property type="entry name" value="Tetratricopeptide repeat domain"/>
    <property type="match status" value="3"/>
</dbReference>
<dbReference type="OrthoDB" id="597215at2759"/>
<proteinExistence type="predicted"/>
<evidence type="ECO:0000256" key="2">
    <source>
        <dbReference type="PROSITE-ProRule" id="PRU00708"/>
    </source>
</evidence>
<protein>
    <recommendedName>
        <fullName evidence="5">Chlororespiratory reduction 4</fullName>
    </recommendedName>
</protein>
<dbReference type="Pfam" id="PF13041">
    <property type="entry name" value="PPR_2"/>
    <property type="match status" value="1"/>
</dbReference>
<reference evidence="3 4" key="1">
    <citation type="submission" date="2020-04" db="EMBL/GenBank/DDBJ databases">
        <title>Plant Genome Project.</title>
        <authorList>
            <person name="Zhang R.-G."/>
        </authorList>
    </citation>
    <scope>NUCLEOTIDE SEQUENCE [LARGE SCALE GENOMIC DNA]</scope>
    <source>
        <strain evidence="3">YNK0</strain>
        <tissue evidence="3">Leaf</tissue>
    </source>
</reference>
<feature type="repeat" description="PPR" evidence="2">
    <location>
        <begin position="322"/>
        <end position="356"/>
    </location>
</feature>
<organism evidence="3 4">
    <name type="scientific">Tetracentron sinense</name>
    <name type="common">Spur-leaf</name>
    <dbReference type="NCBI Taxonomy" id="13715"/>
    <lineage>
        <taxon>Eukaryota</taxon>
        <taxon>Viridiplantae</taxon>
        <taxon>Streptophyta</taxon>
        <taxon>Embryophyta</taxon>
        <taxon>Tracheophyta</taxon>
        <taxon>Spermatophyta</taxon>
        <taxon>Magnoliopsida</taxon>
        <taxon>Trochodendrales</taxon>
        <taxon>Trochodendraceae</taxon>
        <taxon>Tetracentron</taxon>
    </lineage>
</organism>
<dbReference type="Pfam" id="PF01535">
    <property type="entry name" value="PPR"/>
    <property type="match status" value="3"/>
</dbReference>
<dbReference type="InterPro" id="IPR011990">
    <property type="entry name" value="TPR-like_helical_dom_sf"/>
</dbReference>
<keyword evidence="1" id="KW-0677">Repeat</keyword>
<comment type="caution">
    <text evidence="3">The sequence shown here is derived from an EMBL/GenBank/DDBJ whole genome shotgun (WGS) entry which is preliminary data.</text>
</comment>
<dbReference type="FunFam" id="1.25.40.10:FF:000184">
    <property type="entry name" value="Pentatricopeptide repeat-containing protein, chloroplastic"/>
    <property type="match status" value="1"/>
</dbReference>
<gene>
    <name evidence="3" type="ORF">HHK36_010025</name>
</gene>
<evidence type="ECO:0008006" key="5">
    <source>
        <dbReference type="Google" id="ProtNLM"/>
    </source>
</evidence>
<dbReference type="NCBIfam" id="TIGR00756">
    <property type="entry name" value="PPR"/>
    <property type="match status" value="5"/>
</dbReference>
<keyword evidence="4" id="KW-1185">Reference proteome</keyword>
<dbReference type="Pfam" id="PF20431">
    <property type="entry name" value="E_motif"/>
    <property type="match status" value="1"/>
</dbReference>
<dbReference type="GO" id="GO:0009451">
    <property type="term" value="P:RNA modification"/>
    <property type="evidence" value="ECO:0007669"/>
    <property type="project" value="InterPro"/>
</dbReference>
<dbReference type="PROSITE" id="PS51375">
    <property type="entry name" value="PPR"/>
    <property type="match status" value="4"/>
</dbReference>
<dbReference type="PANTHER" id="PTHR47926">
    <property type="entry name" value="PENTATRICOPEPTIDE REPEAT-CONTAINING PROTEIN"/>
    <property type="match status" value="1"/>
</dbReference>
<evidence type="ECO:0000313" key="3">
    <source>
        <dbReference type="EMBL" id="KAF8405127.1"/>
    </source>
</evidence>
<name>A0A834ZMN9_TETSI</name>
<dbReference type="InterPro" id="IPR046960">
    <property type="entry name" value="PPR_At4g14850-like_plant"/>
</dbReference>
<evidence type="ECO:0000313" key="4">
    <source>
        <dbReference type="Proteomes" id="UP000655225"/>
    </source>
</evidence>
<feature type="repeat" description="PPR" evidence="2">
    <location>
        <begin position="190"/>
        <end position="224"/>
    </location>
</feature>
<dbReference type="AlphaFoldDB" id="A0A834ZMN9"/>